<reference evidence="6 7" key="1">
    <citation type="submission" date="2022-12" db="EMBL/GenBank/DDBJ databases">
        <title>Assessment of beneficial effects and identification of host adaptation-associated genes of Ligilactobacillus salivarius isolated from Meles meles.</title>
        <authorList>
            <person name="Wang Y."/>
        </authorList>
    </citation>
    <scope>NUCLEOTIDE SEQUENCE [LARGE SCALE GENOMIC DNA]</scope>
    <source>
        <strain evidence="6 7">S35</strain>
        <plasmid evidence="6 7">unnamed1</plasmid>
    </source>
</reference>
<evidence type="ECO:0000259" key="4">
    <source>
        <dbReference type="Pfam" id="PF00393"/>
    </source>
</evidence>
<evidence type="ECO:0000256" key="1">
    <source>
        <dbReference type="ARBA" id="ARBA00008419"/>
    </source>
</evidence>
<dbReference type="RefSeq" id="WP_283474779.1">
    <property type="nucleotide sequence ID" value="NZ_CP114502.1"/>
</dbReference>
<dbReference type="NCBIfam" id="TIGR00872">
    <property type="entry name" value="gnd_rel"/>
    <property type="match status" value="1"/>
</dbReference>
<keyword evidence="3" id="KW-0311">Gluconate utilization</keyword>
<evidence type="ECO:0000256" key="3">
    <source>
        <dbReference type="ARBA" id="ARBA00023064"/>
    </source>
</evidence>
<name>A0ABD7YXW3_9LACO</name>
<dbReference type="Proteomes" id="UP001224533">
    <property type="component" value="Plasmid unnamed1"/>
</dbReference>
<gene>
    <name evidence="6" type="primary">gnd</name>
    <name evidence="6" type="ORF">O2U02_10385</name>
</gene>
<evidence type="ECO:0000313" key="6">
    <source>
        <dbReference type="EMBL" id="WHS18639.1"/>
    </source>
</evidence>
<protein>
    <submittedName>
        <fullName evidence="6">Decarboxylating 6-phosphogluconate dehydrogenase</fullName>
    </submittedName>
</protein>
<dbReference type="SUPFAM" id="SSF51735">
    <property type="entry name" value="NAD(P)-binding Rossmann-fold domains"/>
    <property type="match status" value="1"/>
</dbReference>
<proteinExistence type="inferred from homology"/>
<dbReference type="InterPro" id="IPR013328">
    <property type="entry name" value="6PGD_dom2"/>
</dbReference>
<evidence type="ECO:0000259" key="5">
    <source>
        <dbReference type="Pfam" id="PF03446"/>
    </source>
</evidence>
<feature type="domain" description="6-phosphogluconate dehydrogenase NADP-binding" evidence="5">
    <location>
        <begin position="5"/>
        <end position="154"/>
    </location>
</feature>
<dbReference type="GO" id="GO:0019521">
    <property type="term" value="P:D-gluconate metabolic process"/>
    <property type="evidence" value="ECO:0007669"/>
    <property type="project" value="UniProtKB-KW"/>
</dbReference>
<comment type="similarity">
    <text evidence="1">Belongs to the 6-phosphogluconate dehydrogenase family.</text>
</comment>
<feature type="domain" description="6-phosphogluconate dehydrogenase C-terminal" evidence="4">
    <location>
        <begin position="167"/>
        <end position="276"/>
    </location>
</feature>
<dbReference type="SUPFAM" id="SSF48179">
    <property type="entry name" value="6-phosphogluconate dehydrogenase C-terminal domain-like"/>
    <property type="match status" value="1"/>
</dbReference>
<keyword evidence="2" id="KW-0560">Oxidoreductase</keyword>
<organism evidence="6 7">
    <name type="scientific">Ligilactobacillus salivarius</name>
    <dbReference type="NCBI Taxonomy" id="1624"/>
    <lineage>
        <taxon>Bacteria</taxon>
        <taxon>Bacillati</taxon>
        <taxon>Bacillota</taxon>
        <taxon>Bacilli</taxon>
        <taxon>Lactobacillales</taxon>
        <taxon>Lactobacillaceae</taxon>
        <taxon>Ligilactobacillus</taxon>
    </lineage>
</organism>
<dbReference type="InterPro" id="IPR004849">
    <property type="entry name" value="6DGDH_YqeC"/>
</dbReference>
<evidence type="ECO:0000313" key="7">
    <source>
        <dbReference type="Proteomes" id="UP001224533"/>
    </source>
</evidence>
<accession>A0ABD7YXW3</accession>
<dbReference type="GO" id="GO:0016491">
    <property type="term" value="F:oxidoreductase activity"/>
    <property type="evidence" value="ECO:0007669"/>
    <property type="project" value="UniProtKB-KW"/>
</dbReference>
<dbReference type="EMBL" id="CP114510">
    <property type="protein sequence ID" value="WHS18639.1"/>
    <property type="molecule type" value="Genomic_DNA"/>
</dbReference>
<dbReference type="PRINTS" id="PR00076">
    <property type="entry name" value="6PGDHDRGNASE"/>
</dbReference>
<dbReference type="Pfam" id="PF00393">
    <property type="entry name" value="6PGD"/>
    <property type="match status" value="1"/>
</dbReference>
<dbReference type="InterPro" id="IPR006183">
    <property type="entry name" value="Pgluconate_DH"/>
</dbReference>
<dbReference type="InterPro" id="IPR006115">
    <property type="entry name" value="6PGDH_NADP-bd"/>
</dbReference>
<evidence type="ECO:0000256" key="2">
    <source>
        <dbReference type="ARBA" id="ARBA00023002"/>
    </source>
</evidence>
<dbReference type="Gene3D" id="3.40.50.720">
    <property type="entry name" value="NAD(P)-binding Rossmann-like Domain"/>
    <property type="match status" value="1"/>
</dbReference>
<dbReference type="InterPro" id="IPR036291">
    <property type="entry name" value="NAD(P)-bd_dom_sf"/>
</dbReference>
<dbReference type="InterPro" id="IPR006114">
    <property type="entry name" value="6PGDH_C"/>
</dbReference>
<dbReference type="InterPro" id="IPR008927">
    <property type="entry name" value="6-PGluconate_DH-like_C_sf"/>
</dbReference>
<dbReference type="AlphaFoldDB" id="A0ABD7YXW3"/>
<sequence length="297" mass="33301">MKLYMIGLGKMGYRLAENMRDNGHQVVGYDVNEEVVAKFKEEKFEVIESIEELKNIQEKKVIWVMLPAGKITNSTLKKIKDFVASEGDIVIDGGNSDYQDSIKHAEEFEKKGISFLDVGTSGGTYGARNGASFMIGGNENAYKELEEFFKSISVENGTIYTGKSGSGHYLKVIHNAILHSMLEILGEGFDLLNASPFNYNLKDVAFNWKESAVIRGWLMDLAYDAFSKNQKLDDVETVIHSSSACIEAQKSAFELNIPVPMFNITLLMRQRTQQQETFSASVINSLRREIGGYRSKN</sequence>
<dbReference type="NCBIfam" id="NF007161">
    <property type="entry name" value="PRK09599.1"/>
    <property type="match status" value="1"/>
</dbReference>
<geneLocation type="plasmid" evidence="6 7">
    <name>unnamed1</name>
</geneLocation>
<dbReference type="PANTHER" id="PTHR11811">
    <property type="entry name" value="6-PHOSPHOGLUCONATE DEHYDROGENASE"/>
    <property type="match status" value="1"/>
</dbReference>
<dbReference type="Pfam" id="PF03446">
    <property type="entry name" value="NAD_binding_2"/>
    <property type="match status" value="1"/>
</dbReference>
<keyword evidence="6" id="KW-0614">Plasmid</keyword>
<dbReference type="Gene3D" id="1.10.1040.10">
    <property type="entry name" value="N-(1-d-carboxylethyl)-l-norvaline Dehydrogenase, domain 2"/>
    <property type="match status" value="1"/>
</dbReference>